<dbReference type="InterPro" id="IPR005182">
    <property type="entry name" value="YdbS-like_PH"/>
</dbReference>
<comment type="caution">
    <text evidence="3">The sequence shown here is derived from an EMBL/GenBank/DDBJ whole genome shotgun (WGS) entry which is preliminary data.</text>
</comment>
<feature type="transmembrane region" description="Helical" evidence="1">
    <location>
        <begin position="28"/>
        <end position="46"/>
    </location>
</feature>
<dbReference type="EMBL" id="BAAAZO010000003">
    <property type="protein sequence ID" value="GAA3603242.1"/>
    <property type="molecule type" value="Genomic_DNA"/>
</dbReference>
<reference evidence="4" key="1">
    <citation type="journal article" date="2019" name="Int. J. Syst. Evol. Microbiol.">
        <title>The Global Catalogue of Microorganisms (GCM) 10K type strain sequencing project: providing services to taxonomists for standard genome sequencing and annotation.</title>
        <authorList>
            <consortium name="The Broad Institute Genomics Platform"/>
            <consortium name="The Broad Institute Genome Sequencing Center for Infectious Disease"/>
            <person name="Wu L."/>
            <person name="Ma J."/>
        </authorList>
    </citation>
    <scope>NUCLEOTIDE SEQUENCE [LARGE SCALE GENOMIC DNA]</scope>
    <source>
        <strain evidence="4">JCM 16902</strain>
    </source>
</reference>
<dbReference type="PANTHER" id="PTHR34473:SF3">
    <property type="entry name" value="TRANSMEMBRANE PROTEIN-RELATED"/>
    <property type="match status" value="1"/>
</dbReference>
<proteinExistence type="predicted"/>
<name>A0ABP6ZFL9_9ACTN</name>
<keyword evidence="1" id="KW-1133">Transmembrane helix</keyword>
<keyword evidence="1" id="KW-0472">Membrane</keyword>
<protein>
    <submittedName>
        <fullName evidence="3">PH domain-containing protein</fullName>
    </submittedName>
</protein>
<gene>
    <name evidence="3" type="ORF">GCM10022223_18640</name>
</gene>
<keyword evidence="1" id="KW-0812">Transmembrane</keyword>
<evidence type="ECO:0000313" key="4">
    <source>
        <dbReference type="Proteomes" id="UP001501074"/>
    </source>
</evidence>
<dbReference type="PANTHER" id="PTHR34473">
    <property type="entry name" value="UPF0699 TRANSMEMBRANE PROTEIN YDBS"/>
    <property type="match status" value="1"/>
</dbReference>
<dbReference type="Pfam" id="PF03703">
    <property type="entry name" value="bPH_2"/>
    <property type="match status" value="1"/>
</dbReference>
<dbReference type="Proteomes" id="UP001501074">
    <property type="component" value="Unassembled WGS sequence"/>
</dbReference>
<keyword evidence="4" id="KW-1185">Reference proteome</keyword>
<organism evidence="3 4">
    <name type="scientific">Kineosporia mesophila</name>
    <dbReference type="NCBI Taxonomy" id="566012"/>
    <lineage>
        <taxon>Bacteria</taxon>
        <taxon>Bacillati</taxon>
        <taxon>Actinomycetota</taxon>
        <taxon>Actinomycetes</taxon>
        <taxon>Kineosporiales</taxon>
        <taxon>Kineosporiaceae</taxon>
        <taxon>Kineosporia</taxon>
    </lineage>
</organism>
<evidence type="ECO:0000256" key="1">
    <source>
        <dbReference type="SAM" id="Phobius"/>
    </source>
</evidence>
<evidence type="ECO:0000313" key="3">
    <source>
        <dbReference type="EMBL" id="GAA3603242.1"/>
    </source>
</evidence>
<sequence>MRRAWLTIESVVALVVFTVPAVMFSRWFLIGTAVSIVALVWGWWLIGRQIRSWGYAERADDLLIRHGVMFRELVVVPYGRMQFVDVQAGPIDQVFGVAHIQLHTASAGTDARIPGLSAAEASRLRDRLASRGEARLAGL</sequence>
<accession>A0ABP6ZFL9</accession>
<evidence type="ECO:0000259" key="2">
    <source>
        <dbReference type="Pfam" id="PF03703"/>
    </source>
</evidence>
<feature type="domain" description="YdbS-like PH" evidence="2">
    <location>
        <begin position="51"/>
        <end position="128"/>
    </location>
</feature>